<sequence>MRFWHFLTLVAVLITLAGCMDGNPPNPGWFAPDVDFPHHNVNQEALGALGLPENFLEGLNRGSPTFQEERGLLERPYDKQADDRANFLAGRILQNDRYDALQTHFFLEKSFQTHLDGLMEARVTPQIGRAGGAVHKRVEEILLDKARDDMGGILDSNVFLRFRDMHPAHAQVPAETPSQIRREFVDFFERYMLSQIPEKDSILERFPNHQQMASESYDKLFDLVSGMVTRVNFSGRSIAIRRW</sequence>
<evidence type="ECO:0000256" key="1">
    <source>
        <dbReference type="SAM" id="SignalP"/>
    </source>
</evidence>
<accession>A0A317XYT1</accession>
<evidence type="ECO:0000313" key="3">
    <source>
        <dbReference type="Proteomes" id="UP000246740"/>
    </source>
</evidence>
<gene>
    <name evidence="2" type="ORF">BCV70DRAFT_197666</name>
</gene>
<proteinExistence type="predicted"/>
<feature type="signal peptide" evidence="1">
    <location>
        <begin position="1"/>
        <end position="19"/>
    </location>
</feature>
<dbReference type="Proteomes" id="UP000246740">
    <property type="component" value="Unassembled WGS sequence"/>
</dbReference>
<dbReference type="EMBL" id="KZ819188">
    <property type="protein sequence ID" value="PWZ03455.1"/>
    <property type="molecule type" value="Genomic_DNA"/>
</dbReference>
<feature type="chain" id="PRO_5016464454" evidence="1">
    <location>
        <begin position="20"/>
        <end position="243"/>
    </location>
</feature>
<protein>
    <submittedName>
        <fullName evidence="2">Uncharacterized protein</fullName>
    </submittedName>
</protein>
<evidence type="ECO:0000313" key="2">
    <source>
        <dbReference type="EMBL" id="PWZ03455.1"/>
    </source>
</evidence>
<dbReference type="PROSITE" id="PS51257">
    <property type="entry name" value="PROKAR_LIPOPROTEIN"/>
    <property type="match status" value="1"/>
</dbReference>
<organism evidence="2 3">
    <name type="scientific">Testicularia cyperi</name>
    <dbReference type="NCBI Taxonomy" id="1882483"/>
    <lineage>
        <taxon>Eukaryota</taxon>
        <taxon>Fungi</taxon>
        <taxon>Dikarya</taxon>
        <taxon>Basidiomycota</taxon>
        <taxon>Ustilaginomycotina</taxon>
        <taxon>Ustilaginomycetes</taxon>
        <taxon>Ustilaginales</taxon>
        <taxon>Anthracoideaceae</taxon>
        <taxon>Testicularia</taxon>
    </lineage>
</organism>
<name>A0A317XYT1_9BASI</name>
<reference evidence="2 3" key="1">
    <citation type="journal article" date="2018" name="Mol. Biol. Evol.">
        <title>Broad Genomic Sampling Reveals a Smut Pathogenic Ancestry of the Fungal Clade Ustilaginomycotina.</title>
        <authorList>
            <person name="Kijpornyongpan T."/>
            <person name="Mondo S.J."/>
            <person name="Barry K."/>
            <person name="Sandor L."/>
            <person name="Lee J."/>
            <person name="Lipzen A."/>
            <person name="Pangilinan J."/>
            <person name="LaButti K."/>
            <person name="Hainaut M."/>
            <person name="Henrissat B."/>
            <person name="Grigoriev I.V."/>
            <person name="Spatafora J.W."/>
            <person name="Aime M.C."/>
        </authorList>
    </citation>
    <scope>NUCLEOTIDE SEQUENCE [LARGE SCALE GENOMIC DNA]</scope>
    <source>
        <strain evidence="2 3">MCA 3645</strain>
    </source>
</reference>
<keyword evidence="3" id="KW-1185">Reference proteome</keyword>
<dbReference type="InParanoid" id="A0A317XYT1"/>
<dbReference type="AlphaFoldDB" id="A0A317XYT1"/>
<keyword evidence="1" id="KW-0732">Signal</keyword>